<gene>
    <name evidence="1" type="ORF">IM811_014580</name>
</gene>
<sequence>MALDFPNEIWNQIMGFLIPVVPRTQRESGIRDYRSLRPRDLSSLCLVSQRFRHIAQPLLYHTINITDETAMTEYPHSHKWPAFLLRTIAKQPHLAKCIRVLVLSDMIILHESPSIGFPWDVPRSIRCALETALAYQGSNVLPIALLLYATMVEKIIFFPADVDGIQVP</sequence>
<comment type="caution">
    <text evidence="1">The sequence shown here is derived from an EMBL/GenBank/DDBJ whole genome shotgun (WGS) entry which is preliminary data.</text>
</comment>
<accession>A0A8H7N798</accession>
<dbReference type="Proteomes" id="UP000616885">
    <property type="component" value="Unassembled WGS sequence"/>
</dbReference>
<proteinExistence type="predicted"/>
<evidence type="ECO:0000313" key="1">
    <source>
        <dbReference type="EMBL" id="KAF9750360.1"/>
    </source>
</evidence>
<name>A0A8H7N798_BIOOC</name>
<dbReference type="AlphaFoldDB" id="A0A8H7N798"/>
<dbReference type="EMBL" id="JADCTT010000006">
    <property type="protein sequence ID" value="KAF9750360.1"/>
    <property type="molecule type" value="Genomic_DNA"/>
</dbReference>
<evidence type="ECO:0008006" key="3">
    <source>
        <dbReference type="Google" id="ProtNLM"/>
    </source>
</evidence>
<organism evidence="1 2">
    <name type="scientific">Bionectria ochroleuca</name>
    <name type="common">Gliocladium roseum</name>
    <dbReference type="NCBI Taxonomy" id="29856"/>
    <lineage>
        <taxon>Eukaryota</taxon>
        <taxon>Fungi</taxon>
        <taxon>Dikarya</taxon>
        <taxon>Ascomycota</taxon>
        <taxon>Pezizomycotina</taxon>
        <taxon>Sordariomycetes</taxon>
        <taxon>Hypocreomycetidae</taxon>
        <taxon>Hypocreales</taxon>
        <taxon>Bionectriaceae</taxon>
        <taxon>Clonostachys</taxon>
    </lineage>
</organism>
<evidence type="ECO:0000313" key="2">
    <source>
        <dbReference type="Proteomes" id="UP000616885"/>
    </source>
</evidence>
<reference evidence="1" key="1">
    <citation type="submission" date="2020-10" db="EMBL/GenBank/DDBJ databases">
        <title>High-Quality Genome Resource of Clonostachys rosea strain S41 by Oxford Nanopore Long-Read Sequencing.</title>
        <authorList>
            <person name="Wang H."/>
        </authorList>
    </citation>
    <scope>NUCLEOTIDE SEQUENCE</scope>
    <source>
        <strain evidence="1">S41</strain>
    </source>
</reference>
<protein>
    <recommendedName>
        <fullName evidence="3">F-box domain-containing protein</fullName>
    </recommendedName>
</protein>